<gene>
    <name evidence="2" type="ORF">K458DRAFT_406485</name>
</gene>
<feature type="compositionally biased region" description="Polar residues" evidence="1">
    <location>
        <begin position="359"/>
        <end position="368"/>
    </location>
</feature>
<dbReference type="OrthoDB" id="4181307at2759"/>
<feature type="compositionally biased region" description="Low complexity" evidence="1">
    <location>
        <begin position="194"/>
        <end position="216"/>
    </location>
</feature>
<feature type="region of interest" description="Disordered" evidence="1">
    <location>
        <begin position="179"/>
        <end position="241"/>
    </location>
</feature>
<keyword evidence="3" id="KW-1185">Reference proteome</keyword>
<evidence type="ECO:0000256" key="1">
    <source>
        <dbReference type="SAM" id="MobiDB-lite"/>
    </source>
</evidence>
<feature type="region of interest" description="Disordered" evidence="1">
    <location>
        <begin position="394"/>
        <end position="432"/>
    </location>
</feature>
<name>A0A6G1IU78_9PLEO</name>
<dbReference type="AlphaFoldDB" id="A0A6G1IU78"/>
<dbReference type="EMBL" id="MU005591">
    <property type="protein sequence ID" value="KAF2681501.1"/>
    <property type="molecule type" value="Genomic_DNA"/>
</dbReference>
<feature type="compositionally biased region" description="Basic and acidic residues" evidence="1">
    <location>
        <begin position="44"/>
        <end position="53"/>
    </location>
</feature>
<dbReference type="InterPro" id="IPR034443">
    <property type="entry name" value="PB1A10.08"/>
</dbReference>
<evidence type="ECO:0000313" key="3">
    <source>
        <dbReference type="Proteomes" id="UP000799291"/>
    </source>
</evidence>
<evidence type="ECO:0000313" key="2">
    <source>
        <dbReference type="EMBL" id="KAF2681501.1"/>
    </source>
</evidence>
<organism evidence="2 3">
    <name type="scientific">Lentithecium fluviatile CBS 122367</name>
    <dbReference type="NCBI Taxonomy" id="1168545"/>
    <lineage>
        <taxon>Eukaryota</taxon>
        <taxon>Fungi</taxon>
        <taxon>Dikarya</taxon>
        <taxon>Ascomycota</taxon>
        <taxon>Pezizomycotina</taxon>
        <taxon>Dothideomycetes</taxon>
        <taxon>Pleosporomycetidae</taxon>
        <taxon>Pleosporales</taxon>
        <taxon>Massarineae</taxon>
        <taxon>Lentitheciaceae</taxon>
        <taxon>Lentithecium</taxon>
    </lineage>
</organism>
<feature type="region of interest" description="Disordered" evidence="1">
    <location>
        <begin position="340"/>
        <end position="368"/>
    </location>
</feature>
<dbReference type="Proteomes" id="UP000799291">
    <property type="component" value="Unassembled WGS sequence"/>
</dbReference>
<sequence>MMVPRSYPFLQQSPPSPTRRAEKMGTRPARTAPAPAPAKPMRQKPAEKREEQPRSAPAPPAPAAPVHSKPVVIPPRTPTRAGIETSTQTIRARGQNGGRPQRIPKNHRTDAIPPAVAALLAVTAIPKMPTRRKGSIRDRRISMDELIQEWKQDEPELVPSVVGSPLDLLLGRVEESEDEYGSLMSMEQEKESITSRSITSRSISSDSLSTIPPSLDTDTPSLASNWDSLSTPDSYGRRPPLERREKIVSSPPKEDCILDHPLLHFNPDDCEEIVNLEIPDVVEVPSASSERFKSFKSNLTASLQALKSAAKSFSNFTAPSVPPDDFLTRSLLSPKFTSEMRPKHMQGLPSPALRRYLNPQPTGITPSDLSMQLHDALMLDVDDDNAAPMIQMQTYERRNRSSRSRQRKPADPFSEAGRALSPSPPVRQREPRENSDFLRVIVLEMNMRRVGKLDAKAVGKARIWLPPRKLDSSKPPSVQSCSGVPDRWVAILAEGN</sequence>
<feature type="compositionally biased region" description="Polar residues" evidence="1">
    <location>
        <begin position="217"/>
        <end position="233"/>
    </location>
</feature>
<proteinExistence type="predicted"/>
<dbReference type="PANTHER" id="PTHR42051">
    <property type="entry name" value="MEIOTICALLY UP-REGULATED PROTEIN PB1A10.08"/>
    <property type="match status" value="1"/>
</dbReference>
<reference evidence="2" key="1">
    <citation type="journal article" date="2020" name="Stud. Mycol.">
        <title>101 Dothideomycetes genomes: a test case for predicting lifestyles and emergence of pathogens.</title>
        <authorList>
            <person name="Haridas S."/>
            <person name="Albert R."/>
            <person name="Binder M."/>
            <person name="Bloem J."/>
            <person name="Labutti K."/>
            <person name="Salamov A."/>
            <person name="Andreopoulos B."/>
            <person name="Baker S."/>
            <person name="Barry K."/>
            <person name="Bills G."/>
            <person name="Bluhm B."/>
            <person name="Cannon C."/>
            <person name="Castanera R."/>
            <person name="Culley D."/>
            <person name="Daum C."/>
            <person name="Ezra D."/>
            <person name="Gonzalez J."/>
            <person name="Henrissat B."/>
            <person name="Kuo A."/>
            <person name="Liang C."/>
            <person name="Lipzen A."/>
            <person name="Lutzoni F."/>
            <person name="Magnuson J."/>
            <person name="Mondo S."/>
            <person name="Nolan M."/>
            <person name="Ohm R."/>
            <person name="Pangilinan J."/>
            <person name="Park H.-J."/>
            <person name="Ramirez L."/>
            <person name="Alfaro M."/>
            <person name="Sun H."/>
            <person name="Tritt A."/>
            <person name="Yoshinaga Y."/>
            <person name="Zwiers L.-H."/>
            <person name="Turgeon B."/>
            <person name="Goodwin S."/>
            <person name="Spatafora J."/>
            <person name="Crous P."/>
            <person name="Grigoriev I."/>
        </authorList>
    </citation>
    <scope>NUCLEOTIDE SEQUENCE</scope>
    <source>
        <strain evidence="2">CBS 122367</strain>
    </source>
</reference>
<accession>A0A6G1IU78</accession>
<feature type="region of interest" description="Disordered" evidence="1">
    <location>
        <begin position="1"/>
        <end position="111"/>
    </location>
</feature>
<dbReference type="PANTHER" id="PTHR42051:SF1">
    <property type="entry name" value="MEIOTICALLY UP-REGULATED PROTEIN PB1A10.08"/>
    <property type="match status" value="1"/>
</dbReference>
<protein>
    <submittedName>
        <fullName evidence="2">Uncharacterized protein</fullName>
    </submittedName>
</protein>